<evidence type="ECO:0000256" key="3">
    <source>
        <dbReference type="SAM" id="MobiDB-lite"/>
    </source>
</evidence>
<dbReference type="Pfam" id="PF05686">
    <property type="entry name" value="Glyco_transf_90"/>
    <property type="match status" value="1"/>
</dbReference>
<dbReference type="EMBL" id="ML769432">
    <property type="protein sequence ID" value="KAE9402750.1"/>
    <property type="molecule type" value="Genomic_DNA"/>
</dbReference>
<dbReference type="InterPro" id="IPR051091">
    <property type="entry name" value="O-Glucosyltr/Glycosyltrsf_90"/>
</dbReference>
<feature type="domain" description="Glycosyl transferase CAP10" evidence="5">
    <location>
        <begin position="338"/>
        <end position="690"/>
    </location>
</feature>
<comment type="similarity">
    <text evidence="1">Belongs to the glycosyltransferase 90 family.</text>
</comment>
<evidence type="ECO:0000259" key="5">
    <source>
        <dbReference type="SMART" id="SM00672"/>
    </source>
</evidence>
<accession>A0A6A4HYC7</accession>
<feature type="transmembrane region" description="Helical" evidence="4">
    <location>
        <begin position="29"/>
        <end position="47"/>
    </location>
</feature>
<proteinExistence type="inferred from homology"/>
<keyword evidence="4" id="KW-0812">Transmembrane</keyword>
<dbReference type="AlphaFoldDB" id="A0A6A4HYC7"/>
<evidence type="ECO:0000313" key="7">
    <source>
        <dbReference type="Proteomes" id="UP000799118"/>
    </source>
</evidence>
<sequence length="726" mass="82335">MSHRRTSSASPWAVQNIQRRVQQRRWRPFLLWLLLGSFIFGIFRAGLRAGSPSPNLYSSSSSPSSSSPSTLSFASHPITLLMSEAESRFRAKVERQSQSLDEAMAEYTRRYGMPPPKGFDRWWEFAQKWEVVMIDEYDGMMRDLQPFYDMRGHSELDDFEEHAVLEDGKDKNGWVLGGGAELRRRIAEVAGVSSIDLVRVRDGVPSTVSINKDGFVDDEVSARAKGLKSMLGKFVKELPDMDFPVNAKAEGRVIVPWEKRDTHMNHTHVSDISDPAYSSNDTLHPLASFRPDWRGEGNVWDAWRRTCPPNSTARKMFSSIRSAMIDTTTLAKSSANAFTFSPTNAYYNLSFCDEPYLHYTQGHFFSDWRTIGELYPVMSPARARGFGDIKIPSHYYYGSTDRYTYGWDEVNLELKETDRGEVPWGEEGGDDRDLAIDSSFDGHLNTLHPPTNKKTGQPGKINKIFWRGATTGGGNEPPGFSPLYQRHRAVRMTGWDVAGDVDIWVPSSEDGKEASSRSQINAKPNPPLSHHRLPLSDLNHAIMDVAFVKATNPDQYPGGLAKLMEEHRFAGSVYLGGHWQYKYLLDLDGMSYSGRFMSFLASDSVPVKSTVYEEFFSEWIEPWLHYIPLSASYDEIYNIYAYFSGIPAEVVERTYGNDSTIAEFKRVQAIPGAPDGDARLRRIARAGKQWKRTIGRTLDMEAYVYRLALEWARLCSDDREAMSMRV</sequence>
<evidence type="ECO:0000256" key="1">
    <source>
        <dbReference type="ARBA" id="ARBA00010118"/>
    </source>
</evidence>
<dbReference type="OrthoDB" id="202415at2759"/>
<evidence type="ECO:0000256" key="2">
    <source>
        <dbReference type="ARBA" id="ARBA00022679"/>
    </source>
</evidence>
<gene>
    <name evidence="6" type="ORF">BT96DRAFT_918049</name>
</gene>
<dbReference type="SMART" id="SM00672">
    <property type="entry name" value="CAP10"/>
    <property type="match status" value="1"/>
</dbReference>
<dbReference type="GO" id="GO:0016740">
    <property type="term" value="F:transferase activity"/>
    <property type="evidence" value="ECO:0007669"/>
    <property type="project" value="UniProtKB-KW"/>
</dbReference>
<keyword evidence="4" id="KW-0472">Membrane</keyword>
<feature type="region of interest" description="Disordered" evidence="3">
    <location>
        <begin position="508"/>
        <end position="529"/>
    </location>
</feature>
<dbReference type="PANTHER" id="PTHR12203:SF35">
    <property type="entry name" value="PROTEIN O-GLUCOSYLTRANSFERASE 1"/>
    <property type="match status" value="1"/>
</dbReference>
<protein>
    <recommendedName>
        <fullName evidence="5">Glycosyl transferase CAP10 domain-containing protein</fullName>
    </recommendedName>
</protein>
<name>A0A6A4HYC7_9AGAR</name>
<dbReference type="PANTHER" id="PTHR12203">
    <property type="entry name" value="KDEL LYS-ASP-GLU-LEU CONTAINING - RELATED"/>
    <property type="match status" value="1"/>
</dbReference>
<keyword evidence="2" id="KW-0808">Transferase</keyword>
<dbReference type="InterPro" id="IPR006598">
    <property type="entry name" value="CAP10"/>
</dbReference>
<dbReference type="Proteomes" id="UP000799118">
    <property type="component" value="Unassembled WGS sequence"/>
</dbReference>
<keyword evidence="7" id="KW-1185">Reference proteome</keyword>
<reference evidence="6" key="1">
    <citation type="journal article" date="2019" name="Environ. Microbiol.">
        <title>Fungal ecological strategies reflected in gene transcription - a case study of two litter decomposers.</title>
        <authorList>
            <person name="Barbi F."/>
            <person name="Kohler A."/>
            <person name="Barry K."/>
            <person name="Baskaran P."/>
            <person name="Daum C."/>
            <person name="Fauchery L."/>
            <person name="Ihrmark K."/>
            <person name="Kuo A."/>
            <person name="LaButti K."/>
            <person name="Lipzen A."/>
            <person name="Morin E."/>
            <person name="Grigoriev I.V."/>
            <person name="Henrissat B."/>
            <person name="Lindahl B."/>
            <person name="Martin F."/>
        </authorList>
    </citation>
    <scope>NUCLEOTIDE SEQUENCE</scope>
    <source>
        <strain evidence="6">JB14</strain>
    </source>
</reference>
<evidence type="ECO:0000256" key="4">
    <source>
        <dbReference type="SAM" id="Phobius"/>
    </source>
</evidence>
<keyword evidence="4" id="KW-1133">Transmembrane helix</keyword>
<evidence type="ECO:0000313" key="6">
    <source>
        <dbReference type="EMBL" id="KAE9402750.1"/>
    </source>
</evidence>
<organism evidence="6 7">
    <name type="scientific">Gymnopus androsaceus JB14</name>
    <dbReference type="NCBI Taxonomy" id="1447944"/>
    <lineage>
        <taxon>Eukaryota</taxon>
        <taxon>Fungi</taxon>
        <taxon>Dikarya</taxon>
        <taxon>Basidiomycota</taxon>
        <taxon>Agaricomycotina</taxon>
        <taxon>Agaricomycetes</taxon>
        <taxon>Agaricomycetidae</taxon>
        <taxon>Agaricales</taxon>
        <taxon>Marasmiineae</taxon>
        <taxon>Omphalotaceae</taxon>
        <taxon>Gymnopus</taxon>
    </lineage>
</organism>